<organism evidence="1 2">
    <name type="scientific">Halolamina litorea</name>
    <dbReference type="NCBI Taxonomy" id="1515593"/>
    <lineage>
        <taxon>Archaea</taxon>
        <taxon>Methanobacteriati</taxon>
        <taxon>Methanobacteriota</taxon>
        <taxon>Stenosarchaea group</taxon>
        <taxon>Halobacteria</taxon>
        <taxon>Halobacteriales</taxon>
        <taxon>Haloferacaceae</taxon>
    </lineage>
</organism>
<dbReference type="Proteomes" id="UP001597139">
    <property type="component" value="Unassembled WGS sequence"/>
</dbReference>
<evidence type="ECO:0000313" key="2">
    <source>
        <dbReference type="Proteomes" id="UP001597139"/>
    </source>
</evidence>
<comment type="caution">
    <text evidence="1">The sequence shown here is derived from an EMBL/GenBank/DDBJ whole genome shotgun (WGS) entry which is preliminary data.</text>
</comment>
<evidence type="ECO:0000313" key="1">
    <source>
        <dbReference type="EMBL" id="MFD1566631.1"/>
    </source>
</evidence>
<name>A0ABD6BNP0_9EURY</name>
<evidence type="ECO:0008006" key="3">
    <source>
        <dbReference type="Google" id="ProtNLM"/>
    </source>
</evidence>
<accession>A0ABD6BNP0</accession>
<dbReference type="AlphaFoldDB" id="A0ABD6BNP0"/>
<gene>
    <name evidence="1" type="ORF">ACFSAU_03925</name>
</gene>
<protein>
    <recommendedName>
        <fullName evidence="3">DUF541 domain-containing protein</fullName>
    </recommendedName>
</protein>
<sequence>MTSAALDACLCLLLLSAAAVTVTSAPTPEAGPGDANRADAVAETLAATTAEVPYRLRPVPGSAGDDNPELRRVAHGTLVSLLADAAVRTVHVDGEALTGTSEGFAAAVRETVAEQLPPRTRVEVTWEPVPGGDVGRAFAVGPSPPPDADVYAATVFAPSGVDGLTDRETANQSPDAIGRAAAESLVAGLLPPEKGRLALAGDPPVDDLVRHRYQRVDEQYGVDTDEAIDRGATHAANRLIAAAMADRIAADLRGPGDSDEVTVRLELETVEISVRTWSP</sequence>
<dbReference type="Pfam" id="PF23955">
    <property type="entry name" value="DUF7284"/>
    <property type="match status" value="1"/>
</dbReference>
<dbReference type="RefSeq" id="WP_267645924.1">
    <property type="nucleotide sequence ID" value="NZ_JANHGR010000001.1"/>
</dbReference>
<reference evidence="1 2" key="1">
    <citation type="journal article" date="2019" name="Int. J. Syst. Evol. Microbiol.">
        <title>The Global Catalogue of Microorganisms (GCM) 10K type strain sequencing project: providing services to taxonomists for standard genome sequencing and annotation.</title>
        <authorList>
            <consortium name="The Broad Institute Genomics Platform"/>
            <consortium name="The Broad Institute Genome Sequencing Center for Infectious Disease"/>
            <person name="Wu L."/>
            <person name="Ma J."/>
        </authorList>
    </citation>
    <scope>NUCLEOTIDE SEQUENCE [LARGE SCALE GENOMIC DNA]</scope>
    <source>
        <strain evidence="1 2">CGMCC 1.12859</strain>
    </source>
</reference>
<dbReference type="InterPro" id="IPR055708">
    <property type="entry name" value="DUF7284"/>
</dbReference>
<dbReference type="EMBL" id="JBHUCZ010000001">
    <property type="protein sequence ID" value="MFD1566631.1"/>
    <property type="molecule type" value="Genomic_DNA"/>
</dbReference>
<proteinExistence type="predicted"/>
<keyword evidence="2" id="KW-1185">Reference proteome</keyword>